<dbReference type="PANTHER" id="PTHR28141:SF1">
    <property type="entry name" value="2',3'-CYCLIC-NUCLEOTIDE 3'-PHOSPHODIESTERASE"/>
    <property type="match status" value="1"/>
</dbReference>
<gene>
    <name evidence="2" type="ORF">Cni_G19907</name>
</gene>
<protein>
    <submittedName>
        <fullName evidence="2">Cyclic phosphodiesterase-like</fullName>
    </submittedName>
</protein>
<dbReference type="InterPro" id="IPR012386">
    <property type="entry name" value="Cyclic-nucl_3Pdiesterase"/>
</dbReference>
<accession>A0AAQ3QIZ0</accession>
<dbReference type="Pfam" id="PF13563">
    <property type="entry name" value="2_5_RNA_ligase2"/>
    <property type="match status" value="1"/>
</dbReference>
<dbReference type="Gene3D" id="3.90.1140.10">
    <property type="entry name" value="Cyclic phosphodiesterase"/>
    <property type="match status" value="1"/>
</dbReference>
<dbReference type="FunFam" id="3.90.1140.10:FF:000007">
    <property type="entry name" value="Cyclic phosphodiesterase"/>
    <property type="match status" value="1"/>
</dbReference>
<dbReference type="Proteomes" id="UP001327560">
    <property type="component" value="Chromosome 6"/>
</dbReference>
<keyword evidence="3" id="KW-1185">Reference proteome</keyword>
<dbReference type="AlphaFoldDB" id="A0AAQ3QIZ0"/>
<dbReference type="SUPFAM" id="SSF55144">
    <property type="entry name" value="LigT-like"/>
    <property type="match status" value="1"/>
</dbReference>
<organism evidence="2 3">
    <name type="scientific">Canna indica</name>
    <name type="common">Indian-shot</name>
    <dbReference type="NCBI Taxonomy" id="4628"/>
    <lineage>
        <taxon>Eukaryota</taxon>
        <taxon>Viridiplantae</taxon>
        <taxon>Streptophyta</taxon>
        <taxon>Embryophyta</taxon>
        <taxon>Tracheophyta</taxon>
        <taxon>Spermatophyta</taxon>
        <taxon>Magnoliopsida</taxon>
        <taxon>Liliopsida</taxon>
        <taxon>Zingiberales</taxon>
        <taxon>Cannaceae</taxon>
        <taxon>Canna</taxon>
    </lineage>
</organism>
<evidence type="ECO:0000313" key="2">
    <source>
        <dbReference type="EMBL" id="WOL11146.1"/>
    </source>
</evidence>
<reference evidence="2 3" key="1">
    <citation type="submission" date="2023-10" db="EMBL/GenBank/DDBJ databases">
        <title>Chromosome-scale genome assembly provides insights into flower coloration mechanisms of Canna indica.</title>
        <authorList>
            <person name="Li C."/>
        </authorList>
    </citation>
    <scope>NUCLEOTIDE SEQUENCE [LARGE SCALE GENOMIC DNA]</scope>
    <source>
        <tissue evidence="2">Flower</tissue>
    </source>
</reference>
<dbReference type="GO" id="GO:0004113">
    <property type="term" value="F:2',3'-cyclic-nucleotide 3'-phosphodiesterase activity"/>
    <property type="evidence" value="ECO:0007669"/>
    <property type="project" value="TreeGrafter"/>
</dbReference>
<evidence type="ECO:0000256" key="1">
    <source>
        <dbReference type="SAM" id="Coils"/>
    </source>
</evidence>
<dbReference type="GO" id="GO:0009187">
    <property type="term" value="P:cyclic nucleotide metabolic process"/>
    <property type="evidence" value="ECO:0007669"/>
    <property type="project" value="TreeGrafter"/>
</dbReference>
<evidence type="ECO:0000313" key="3">
    <source>
        <dbReference type="Proteomes" id="UP001327560"/>
    </source>
</evidence>
<proteinExistence type="predicted"/>
<feature type="coiled-coil region" evidence="1">
    <location>
        <begin position="129"/>
        <end position="156"/>
    </location>
</feature>
<dbReference type="PANTHER" id="PTHR28141">
    <property type="entry name" value="2',3'-CYCLIC-NUCLEOTIDE 3'-PHOSPHODIESTERASE"/>
    <property type="match status" value="1"/>
</dbReference>
<keyword evidence="1" id="KW-0175">Coiled coil</keyword>
<dbReference type="PIRSF" id="PIRSF017903">
    <property type="entry name" value="CPDase_plant"/>
    <property type="match status" value="1"/>
</dbReference>
<name>A0AAQ3QIZ0_9LILI</name>
<dbReference type="InterPro" id="IPR009097">
    <property type="entry name" value="Cyclic_Pdiesterase"/>
</dbReference>
<sequence>MAGGSTEVTKEIYSVWAVPPEEVRDRIKKIMAALRSEFGGPAFEPHITVVGAISLAPEDALRRFRSACATLAPYPARVTAAARGTFFYQCVFFLIDPIPEVMEASARACNHFGFQSSTPYMPHLSLLYADISDEDKERARQRVEELDKEILGLSFQVSTLALYKTDTEDKSLESWEQVETYHLSGEK</sequence>
<dbReference type="EMBL" id="CP136895">
    <property type="protein sequence ID" value="WOL11146.1"/>
    <property type="molecule type" value="Genomic_DNA"/>
</dbReference>